<dbReference type="InterPro" id="IPR007863">
    <property type="entry name" value="Peptidase_M16_C"/>
</dbReference>
<proteinExistence type="predicted"/>
<evidence type="ECO:0000313" key="2">
    <source>
        <dbReference type="EMBL" id="MBB3897475.1"/>
    </source>
</evidence>
<evidence type="ECO:0000313" key="3">
    <source>
        <dbReference type="Proteomes" id="UP000553193"/>
    </source>
</evidence>
<sequence>MSETQFGVTLPARRGFSVPIQIVEAGGVTAWLVEDHSVPVVSVAWSWAGGQALEPEGREGLAGMAASLLTEGAGDLRATEFSDALSDEGIGLGFSARADVFEGSFRALTDALPQAVPLARLAMTAPRLDEDAVTRVRARALLAARQQTESPGAVARRAFWEAGFPRSSLGRAATPETITTLTTGDIRTALEAQLHRGGVQVVAAGALDAAGLRALLGELFGALPAGTPPELTPPGPMEMFGKVLRPMPGPQSHMVFGQDALPPTDPDWEASQVALRILAGGGFSSRLMRTVREQRGLTYGIGAGLSVAFGQALVQGVVSTENARASEVWRLVREGWAEMAQDGPTEEELRDAVAFLAGSLPLQFTDSRRSASLLLGLRQTGRTPEWLAGRPARLAALTREDVMRAGRRFLRANTLALAVAGQPQGL</sequence>
<keyword evidence="3" id="KW-1185">Reference proteome</keyword>
<gene>
    <name evidence="2" type="ORF">GGQ83_000901</name>
</gene>
<keyword evidence="2" id="KW-0645">Protease</keyword>
<evidence type="ECO:0000259" key="1">
    <source>
        <dbReference type="Pfam" id="PF05193"/>
    </source>
</evidence>
<comment type="caution">
    <text evidence="2">The sequence shown here is derived from an EMBL/GenBank/DDBJ whole genome shotgun (WGS) entry which is preliminary data.</text>
</comment>
<protein>
    <submittedName>
        <fullName evidence="2">Zinc protease</fullName>
        <ecNumber evidence="2">3.4.24.-</ecNumber>
    </submittedName>
</protein>
<accession>A0A840ABF2</accession>
<feature type="domain" description="Peptidase M16 C-terminal" evidence="1">
    <location>
        <begin position="181"/>
        <end position="354"/>
    </location>
</feature>
<dbReference type="Pfam" id="PF05193">
    <property type="entry name" value="Peptidase_M16_C"/>
    <property type="match status" value="1"/>
</dbReference>
<reference evidence="2 3" key="1">
    <citation type="submission" date="2020-08" db="EMBL/GenBank/DDBJ databases">
        <title>Genomic Encyclopedia of Type Strains, Phase IV (KMG-IV): sequencing the most valuable type-strain genomes for metagenomic binning, comparative biology and taxonomic classification.</title>
        <authorList>
            <person name="Goeker M."/>
        </authorList>
    </citation>
    <scope>NUCLEOTIDE SEQUENCE [LARGE SCALE GENOMIC DNA]</scope>
    <source>
        <strain evidence="2 3">DSM 19979</strain>
    </source>
</reference>
<dbReference type="PANTHER" id="PTHR11851">
    <property type="entry name" value="METALLOPROTEASE"/>
    <property type="match status" value="1"/>
</dbReference>
<dbReference type="AlphaFoldDB" id="A0A840ABF2"/>
<dbReference type="GO" id="GO:0006508">
    <property type="term" value="P:proteolysis"/>
    <property type="evidence" value="ECO:0007669"/>
    <property type="project" value="UniProtKB-KW"/>
</dbReference>
<name>A0A840ABF2_9PROT</name>
<dbReference type="Proteomes" id="UP000553193">
    <property type="component" value="Unassembled WGS sequence"/>
</dbReference>
<dbReference type="PANTHER" id="PTHR11851:SF224">
    <property type="entry name" value="PROCESSING PROTEASE"/>
    <property type="match status" value="1"/>
</dbReference>
<organism evidence="2 3">
    <name type="scientific">Roseococcus suduntuyensis</name>
    <dbReference type="NCBI Taxonomy" id="455361"/>
    <lineage>
        <taxon>Bacteria</taxon>
        <taxon>Pseudomonadati</taxon>
        <taxon>Pseudomonadota</taxon>
        <taxon>Alphaproteobacteria</taxon>
        <taxon>Acetobacterales</taxon>
        <taxon>Roseomonadaceae</taxon>
        <taxon>Roseococcus</taxon>
    </lineage>
</organism>
<dbReference type="EC" id="3.4.24.-" evidence="2"/>
<dbReference type="RefSeq" id="WP_184382388.1">
    <property type="nucleotide sequence ID" value="NZ_JACIDJ010000001.1"/>
</dbReference>
<dbReference type="GO" id="GO:0008233">
    <property type="term" value="F:peptidase activity"/>
    <property type="evidence" value="ECO:0007669"/>
    <property type="project" value="UniProtKB-KW"/>
</dbReference>
<dbReference type="Gene3D" id="3.30.830.10">
    <property type="entry name" value="Metalloenzyme, LuxS/M16 peptidase-like"/>
    <property type="match status" value="2"/>
</dbReference>
<dbReference type="GO" id="GO:0046872">
    <property type="term" value="F:metal ion binding"/>
    <property type="evidence" value="ECO:0007669"/>
    <property type="project" value="InterPro"/>
</dbReference>
<dbReference type="InterPro" id="IPR050361">
    <property type="entry name" value="MPP/UQCRC_Complex"/>
</dbReference>
<dbReference type="InterPro" id="IPR011249">
    <property type="entry name" value="Metalloenz_LuxS/M16"/>
</dbReference>
<dbReference type="EMBL" id="JACIDJ010000001">
    <property type="protein sequence ID" value="MBB3897475.1"/>
    <property type="molecule type" value="Genomic_DNA"/>
</dbReference>
<dbReference type="SUPFAM" id="SSF63411">
    <property type="entry name" value="LuxS/MPP-like metallohydrolase"/>
    <property type="match status" value="2"/>
</dbReference>
<keyword evidence="2" id="KW-0378">Hydrolase</keyword>